<reference evidence="1 2" key="1">
    <citation type="journal article" date="2018" name="Sci. Rep.">
        <title>Raphidocelis subcapitata (=Pseudokirchneriella subcapitata) provides an insight into genome evolution and environmental adaptations in the Sphaeropleales.</title>
        <authorList>
            <person name="Suzuki S."/>
            <person name="Yamaguchi H."/>
            <person name="Nakajima N."/>
            <person name="Kawachi M."/>
        </authorList>
    </citation>
    <scope>NUCLEOTIDE SEQUENCE [LARGE SCALE GENOMIC DNA]</scope>
    <source>
        <strain evidence="1 2">NIES-35</strain>
    </source>
</reference>
<dbReference type="AlphaFoldDB" id="A0A2V0PG29"/>
<dbReference type="EMBL" id="BDRX01000087">
    <property type="protein sequence ID" value="GBF96853.1"/>
    <property type="molecule type" value="Genomic_DNA"/>
</dbReference>
<name>A0A2V0PG29_9CHLO</name>
<comment type="caution">
    <text evidence="1">The sequence shown here is derived from an EMBL/GenBank/DDBJ whole genome shotgun (WGS) entry which is preliminary data.</text>
</comment>
<gene>
    <name evidence="1" type="ORF">Rsub_09709</name>
</gene>
<proteinExistence type="predicted"/>
<organism evidence="1 2">
    <name type="scientific">Raphidocelis subcapitata</name>
    <dbReference type="NCBI Taxonomy" id="307507"/>
    <lineage>
        <taxon>Eukaryota</taxon>
        <taxon>Viridiplantae</taxon>
        <taxon>Chlorophyta</taxon>
        <taxon>core chlorophytes</taxon>
        <taxon>Chlorophyceae</taxon>
        <taxon>CS clade</taxon>
        <taxon>Sphaeropleales</taxon>
        <taxon>Selenastraceae</taxon>
        <taxon>Raphidocelis</taxon>
    </lineage>
</organism>
<dbReference type="OrthoDB" id="526323at2759"/>
<evidence type="ECO:0000313" key="2">
    <source>
        <dbReference type="Proteomes" id="UP000247498"/>
    </source>
</evidence>
<dbReference type="Proteomes" id="UP000247498">
    <property type="component" value="Unassembled WGS sequence"/>
</dbReference>
<evidence type="ECO:0000313" key="1">
    <source>
        <dbReference type="EMBL" id="GBF96853.1"/>
    </source>
</evidence>
<dbReference type="InParanoid" id="A0A2V0PG29"/>
<sequence>MQLPFVSRRALERTKWVLYLSIPVWFGYGLARDPKNLEFIKEWFPTKAADARGDHGRKLPTLEEEFRRARLEQALDAELERLAARKDAGGGGSSGK</sequence>
<protein>
    <submittedName>
        <fullName evidence="1">Uncharacterized protein</fullName>
    </submittedName>
</protein>
<accession>A0A2V0PG29</accession>
<keyword evidence="2" id="KW-1185">Reference proteome</keyword>